<dbReference type="InterPro" id="IPR050548">
    <property type="entry name" value="PcG_chromatin_remod_factors"/>
</dbReference>
<dbReference type="PANTHER" id="PTHR12247:SF104">
    <property type="entry name" value="POLYCOMB PROTEIN SFMBT"/>
    <property type="match status" value="1"/>
</dbReference>
<dbReference type="Proteomes" id="UP000054359">
    <property type="component" value="Unassembled WGS sequence"/>
</dbReference>
<reference evidence="3 4" key="1">
    <citation type="submission" date="2013-11" db="EMBL/GenBank/DDBJ databases">
        <title>Genome sequencing of Stegodyphus mimosarum.</title>
        <authorList>
            <person name="Bechsgaard J."/>
        </authorList>
    </citation>
    <scope>NUCLEOTIDE SEQUENCE [LARGE SCALE GENOMIC DNA]</scope>
</reference>
<dbReference type="OrthoDB" id="5800688at2759"/>
<name>A0A087TQM1_STEMI</name>
<feature type="non-terminal residue" evidence="3">
    <location>
        <position position="78"/>
    </location>
</feature>
<sequence>RCWDSITAGILVEVRSPDCTTCCASTPCCYWIAAVIKVSGYLGLLRYEGFDTDDSQDMWVNLCTETHIHPIGWCADNG</sequence>
<dbReference type="STRING" id="407821.A0A087TQM1"/>
<feature type="non-terminal residue" evidence="3">
    <location>
        <position position="1"/>
    </location>
</feature>
<dbReference type="OMA" id="NLCTETH"/>
<evidence type="ECO:0000313" key="4">
    <source>
        <dbReference type="Proteomes" id="UP000054359"/>
    </source>
</evidence>
<feature type="repeat" description="MBT" evidence="2">
    <location>
        <begin position="1"/>
        <end position="78"/>
    </location>
</feature>
<evidence type="ECO:0000256" key="1">
    <source>
        <dbReference type="ARBA" id="ARBA00022737"/>
    </source>
</evidence>
<dbReference type="GO" id="GO:0005634">
    <property type="term" value="C:nucleus"/>
    <property type="evidence" value="ECO:0007669"/>
    <property type="project" value="InterPro"/>
</dbReference>
<dbReference type="Pfam" id="PF02820">
    <property type="entry name" value="MBT"/>
    <property type="match status" value="1"/>
</dbReference>
<evidence type="ECO:0000313" key="3">
    <source>
        <dbReference type="EMBL" id="KFM67410.1"/>
    </source>
</evidence>
<organism evidence="3 4">
    <name type="scientific">Stegodyphus mimosarum</name>
    <name type="common">African social velvet spider</name>
    <dbReference type="NCBI Taxonomy" id="407821"/>
    <lineage>
        <taxon>Eukaryota</taxon>
        <taxon>Metazoa</taxon>
        <taxon>Ecdysozoa</taxon>
        <taxon>Arthropoda</taxon>
        <taxon>Chelicerata</taxon>
        <taxon>Arachnida</taxon>
        <taxon>Araneae</taxon>
        <taxon>Araneomorphae</taxon>
        <taxon>Entelegynae</taxon>
        <taxon>Eresoidea</taxon>
        <taxon>Eresidae</taxon>
        <taxon>Stegodyphus</taxon>
    </lineage>
</organism>
<dbReference type="SUPFAM" id="SSF63748">
    <property type="entry name" value="Tudor/PWWP/MBT"/>
    <property type="match status" value="1"/>
</dbReference>
<keyword evidence="1" id="KW-0677">Repeat</keyword>
<evidence type="ECO:0000256" key="2">
    <source>
        <dbReference type="PROSITE-ProRule" id="PRU00459"/>
    </source>
</evidence>
<dbReference type="AlphaFoldDB" id="A0A087TQM1"/>
<dbReference type="CDD" id="cd20097">
    <property type="entry name" value="MBT_dSfmbt-like_rpt1"/>
    <property type="match status" value="1"/>
</dbReference>
<gene>
    <name evidence="3" type="ORF">X975_18822</name>
</gene>
<protein>
    <submittedName>
        <fullName evidence="3">Polycomb protein Sfmbt</fullName>
    </submittedName>
</protein>
<accession>A0A087TQM1</accession>
<dbReference type="GO" id="GO:0003682">
    <property type="term" value="F:chromatin binding"/>
    <property type="evidence" value="ECO:0007669"/>
    <property type="project" value="TreeGrafter"/>
</dbReference>
<dbReference type="GO" id="GO:0045892">
    <property type="term" value="P:negative regulation of DNA-templated transcription"/>
    <property type="evidence" value="ECO:0007669"/>
    <property type="project" value="TreeGrafter"/>
</dbReference>
<dbReference type="InterPro" id="IPR004092">
    <property type="entry name" value="Mbt"/>
</dbReference>
<dbReference type="EMBL" id="KK116318">
    <property type="protein sequence ID" value="KFM67410.1"/>
    <property type="molecule type" value="Genomic_DNA"/>
</dbReference>
<dbReference type="GO" id="GO:0042393">
    <property type="term" value="F:histone binding"/>
    <property type="evidence" value="ECO:0007669"/>
    <property type="project" value="TreeGrafter"/>
</dbReference>
<dbReference type="PANTHER" id="PTHR12247">
    <property type="entry name" value="POLYCOMB GROUP PROTEIN"/>
    <property type="match status" value="1"/>
</dbReference>
<dbReference type="PROSITE" id="PS51079">
    <property type="entry name" value="MBT"/>
    <property type="match status" value="1"/>
</dbReference>
<proteinExistence type="predicted"/>
<dbReference type="Gene3D" id="2.30.30.140">
    <property type="match status" value="1"/>
</dbReference>
<keyword evidence="4" id="KW-1185">Reference proteome</keyword>